<gene>
    <name evidence="2" type="ORF">POSPLADRAFT_1058133</name>
</gene>
<name>A0A1X6MXV1_9APHY</name>
<dbReference type="RefSeq" id="XP_024337999.1">
    <property type="nucleotide sequence ID" value="XM_024481002.1"/>
</dbReference>
<evidence type="ECO:0000313" key="2">
    <source>
        <dbReference type="EMBL" id="OSX61205.1"/>
    </source>
</evidence>
<dbReference type="EMBL" id="KZ110599">
    <property type="protein sequence ID" value="OSX61205.1"/>
    <property type="molecule type" value="Genomic_DNA"/>
</dbReference>
<feature type="region of interest" description="Disordered" evidence="1">
    <location>
        <begin position="192"/>
        <end position="216"/>
    </location>
</feature>
<accession>A0A1X6MXV1</accession>
<sequence length="216" mass="23732">MHSHAHIIIPAAKFTNFLHDRPSIGVFLQAANEKCVPEEPICVRTNLTNGSLMKGQSKIAEIRDARSRKDEIAEPEPLTTRLVVPSISWDRWDALESHRHTKQCAYEVHAAASRPRRLRTDVKVDATDVETMGSPLSLVMATVDGPDWQLCAIGPSTQAKARGIAGAERRGRWDWLLTTICRGTTPVSHTGYKAGVGSARIRPPGTKSPSRLLSGR</sequence>
<dbReference type="AlphaFoldDB" id="A0A1X6MXV1"/>
<evidence type="ECO:0000256" key="1">
    <source>
        <dbReference type="SAM" id="MobiDB-lite"/>
    </source>
</evidence>
<dbReference type="Proteomes" id="UP000194127">
    <property type="component" value="Unassembled WGS sequence"/>
</dbReference>
<keyword evidence="3" id="KW-1185">Reference proteome</keyword>
<dbReference type="GeneID" id="36325952"/>
<reference evidence="2 3" key="1">
    <citation type="submission" date="2017-04" db="EMBL/GenBank/DDBJ databases">
        <title>Genome Sequence of the Model Brown-Rot Fungus Postia placenta SB12.</title>
        <authorList>
            <consortium name="DOE Joint Genome Institute"/>
            <person name="Gaskell J."/>
            <person name="Kersten P."/>
            <person name="Larrondo L.F."/>
            <person name="Canessa P."/>
            <person name="Martinez D."/>
            <person name="Hibbett D."/>
            <person name="Schmoll M."/>
            <person name="Kubicek C.P."/>
            <person name="Martinez A.T."/>
            <person name="Yadav J."/>
            <person name="Master E."/>
            <person name="Magnuson J.K."/>
            <person name="James T."/>
            <person name="Yaver D."/>
            <person name="Berka R."/>
            <person name="Labutti K."/>
            <person name="Lipzen A."/>
            <person name="Aerts A."/>
            <person name="Barry K."/>
            <person name="Henrissat B."/>
            <person name="Blanchette R."/>
            <person name="Grigoriev I."/>
            <person name="Cullen D."/>
        </authorList>
    </citation>
    <scope>NUCLEOTIDE SEQUENCE [LARGE SCALE GENOMIC DNA]</scope>
    <source>
        <strain evidence="2 3">MAD-698-R-SB12</strain>
    </source>
</reference>
<organism evidence="2 3">
    <name type="scientific">Postia placenta MAD-698-R-SB12</name>
    <dbReference type="NCBI Taxonomy" id="670580"/>
    <lineage>
        <taxon>Eukaryota</taxon>
        <taxon>Fungi</taxon>
        <taxon>Dikarya</taxon>
        <taxon>Basidiomycota</taxon>
        <taxon>Agaricomycotina</taxon>
        <taxon>Agaricomycetes</taxon>
        <taxon>Polyporales</taxon>
        <taxon>Adustoporiaceae</taxon>
        <taxon>Rhodonia</taxon>
    </lineage>
</organism>
<protein>
    <submittedName>
        <fullName evidence="2">Uncharacterized protein</fullName>
    </submittedName>
</protein>
<evidence type="ECO:0000313" key="3">
    <source>
        <dbReference type="Proteomes" id="UP000194127"/>
    </source>
</evidence>
<proteinExistence type="predicted"/>
<feature type="compositionally biased region" description="Polar residues" evidence="1">
    <location>
        <begin position="207"/>
        <end position="216"/>
    </location>
</feature>